<dbReference type="Proteomes" id="UP001165064">
    <property type="component" value="Unassembled WGS sequence"/>
</dbReference>
<gene>
    <name evidence="1" type="ORF">Amon02_000906000</name>
</gene>
<comment type="caution">
    <text evidence="1">The sequence shown here is derived from an EMBL/GenBank/DDBJ whole genome shotgun (WGS) entry which is preliminary data.</text>
</comment>
<keyword evidence="2" id="KW-1185">Reference proteome</keyword>
<protein>
    <submittedName>
        <fullName evidence="1">Unnamed protein product</fullName>
    </submittedName>
</protein>
<sequence length="609" mass="67088">MSAKHFLPKDPSTMVNKGLIAALYENPNLSLLEKERVIYNNNYDSSRVSLISGGGSGHEPGWYGMVCDGMLSASVQGEFFASPNYRNIQAAEKVVHSKQGTIFLITNYTGDNLYFGMATQELFHKFGPDKIKILRVTDDVAVPRSQGALVGRRTLSGNSLVFKVLGACSEDGFDVDTVYDLGVAINANIASCNAGLDHIHIPTHPKDEDWGQLGKDELELGLGVHNEPGVKKLPYIPSNEELIESMLKLLLDTTDPERGFFQYDAGDKIVLQLNNLGGVAHLEMLGLMYEAIQQLRDVYGIEVSRVYHGHFVTSFNAPIFTLTLFNITKSVTAKFSEDKLFEYLDRPVAATNWPVTLHKVHDKIDVESRIIKNFKHYDQEEEGQVNGNGTANSKDKKDIIVDPKLLNAIIKTAAANVIKREPDLTSWDTKMGDGDCGEGLKLGVECILTKLEKEHFTDSGSVLATLKTILDVVKDDMGGTLGAILYIFLKGFTSDVESRLQKGANSKDQNEIFADACGYAIENLKEFTKARLGHRTVMDVLIPFCETYEKTKDVSKAVEAAHDHAEGTRKLAPKLGRATYVGIEKGTVDFPPDPGAYGVYEMLSALVKH</sequence>
<accession>A0ACB5TNU2</accession>
<reference evidence="1" key="1">
    <citation type="submission" date="2023-04" db="EMBL/GenBank/DDBJ databases">
        <title>Ambrosiozyma monospora NBRC 10751.</title>
        <authorList>
            <person name="Ichikawa N."/>
            <person name="Sato H."/>
            <person name="Tonouchi N."/>
        </authorList>
    </citation>
    <scope>NUCLEOTIDE SEQUENCE</scope>
    <source>
        <strain evidence="1">NBRC 10751</strain>
    </source>
</reference>
<organism evidence="1 2">
    <name type="scientific">Ambrosiozyma monospora</name>
    <name type="common">Yeast</name>
    <name type="synonym">Endomycopsis monosporus</name>
    <dbReference type="NCBI Taxonomy" id="43982"/>
    <lineage>
        <taxon>Eukaryota</taxon>
        <taxon>Fungi</taxon>
        <taxon>Dikarya</taxon>
        <taxon>Ascomycota</taxon>
        <taxon>Saccharomycotina</taxon>
        <taxon>Pichiomycetes</taxon>
        <taxon>Pichiales</taxon>
        <taxon>Pichiaceae</taxon>
        <taxon>Ambrosiozyma</taxon>
    </lineage>
</organism>
<evidence type="ECO:0000313" key="1">
    <source>
        <dbReference type="EMBL" id="GME92401.1"/>
    </source>
</evidence>
<name>A0ACB5TNU2_AMBMO</name>
<evidence type="ECO:0000313" key="2">
    <source>
        <dbReference type="Proteomes" id="UP001165064"/>
    </source>
</evidence>
<dbReference type="EMBL" id="BSXS01008416">
    <property type="protein sequence ID" value="GME92401.1"/>
    <property type="molecule type" value="Genomic_DNA"/>
</dbReference>
<proteinExistence type="predicted"/>